<protein>
    <submittedName>
        <fullName evidence="2">Uncharacterized protein</fullName>
    </submittedName>
</protein>
<dbReference type="EMBL" id="KZ824666">
    <property type="protein sequence ID" value="RAK74603.1"/>
    <property type="molecule type" value="Genomic_DNA"/>
</dbReference>
<evidence type="ECO:0000256" key="1">
    <source>
        <dbReference type="SAM" id="MobiDB-lite"/>
    </source>
</evidence>
<dbReference type="AlphaFoldDB" id="A0A8G1RM08"/>
<organism evidence="2 3">
    <name type="scientific">Aspergillus fijiensis CBS 313.89</name>
    <dbReference type="NCBI Taxonomy" id="1448319"/>
    <lineage>
        <taxon>Eukaryota</taxon>
        <taxon>Fungi</taxon>
        <taxon>Dikarya</taxon>
        <taxon>Ascomycota</taxon>
        <taxon>Pezizomycotina</taxon>
        <taxon>Eurotiomycetes</taxon>
        <taxon>Eurotiomycetidae</taxon>
        <taxon>Eurotiales</taxon>
        <taxon>Aspergillaceae</taxon>
        <taxon>Aspergillus</taxon>
    </lineage>
</organism>
<name>A0A8G1RM08_9EURO</name>
<proteinExistence type="predicted"/>
<evidence type="ECO:0000313" key="2">
    <source>
        <dbReference type="EMBL" id="RAK74603.1"/>
    </source>
</evidence>
<dbReference type="GeneID" id="63856894"/>
<accession>A0A8G1RM08</accession>
<dbReference type="VEuPathDB" id="FungiDB:BO72DRAFT_196044"/>
<feature type="region of interest" description="Disordered" evidence="1">
    <location>
        <begin position="138"/>
        <end position="158"/>
    </location>
</feature>
<reference evidence="2 3" key="1">
    <citation type="submission" date="2018-02" db="EMBL/GenBank/DDBJ databases">
        <title>The genomes of Aspergillus section Nigri reveals drivers in fungal speciation.</title>
        <authorList>
            <consortium name="DOE Joint Genome Institute"/>
            <person name="Vesth T.C."/>
            <person name="Nybo J."/>
            <person name="Theobald S."/>
            <person name="Brandl J."/>
            <person name="Frisvad J.C."/>
            <person name="Nielsen K.F."/>
            <person name="Lyhne E.K."/>
            <person name="Kogle M.E."/>
            <person name="Kuo A."/>
            <person name="Riley R."/>
            <person name="Clum A."/>
            <person name="Nolan M."/>
            <person name="Lipzen A."/>
            <person name="Salamov A."/>
            <person name="Henrissat B."/>
            <person name="Wiebenga A."/>
            <person name="De vries R.P."/>
            <person name="Grigoriev I.V."/>
            <person name="Mortensen U.H."/>
            <person name="Andersen M.R."/>
            <person name="Baker S.E."/>
        </authorList>
    </citation>
    <scope>NUCLEOTIDE SEQUENCE [LARGE SCALE GENOMIC DNA]</scope>
    <source>
        <strain evidence="2 3">CBS 313.89</strain>
    </source>
</reference>
<gene>
    <name evidence="2" type="ORF">BO72DRAFT_196044</name>
</gene>
<dbReference type="Proteomes" id="UP000249789">
    <property type="component" value="Unassembled WGS sequence"/>
</dbReference>
<dbReference type="RefSeq" id="XP_040798613.1">
    <property type="nucleotide sequence ID" value="XM_040939561.1"/>
</dbReference>
<evidence type="ECO:0000313" key="3">
    <source>
        <dbReference type="Proteomes" id="UP000249789"/>
    </source>
</evidence>
<sequence>MTSRMRAMILVQTIRLSLGPAAKYINRSRYKAVQNVTKKQHRPPTHSTVGLSPIAISKAIHPPKHSLSVPMVCARHREPQTAQPSADEMRGDEKRWAAVIGLDKRHRWGGSNGRLSVRTKGLARLGIRGHGRGEIWTGAGPVRGGGQKVGRSLSMAVD</sequence>
<keyword evidence="3" id="KW-1185">Reference proteome</keyword>